<dbReference type="InterPro" id="IPR013785">
    <property type="entry name" value="Aldolase_TIM"/>
</dbReference>
<evidence type="ECO:0000313" key="3">
    <source>
        <dbReference type="Proteomes" id="UP000515349"/>
    </source>
</evidence>
<evidence type="ECO:0000313" key="4">
    <source>
        <dbReference type="Proteomes" id="UP000539710"/>
    </source>
</evidence>
<keyword evidence="4" id="KW-1185">Reference proteome</keyword>
<organism evidence="2 3">
    <name type="scientific">Marnyiella aurantia</name>
    <dbReference type="NCBI Taxonomy" id="2758037"/>
    <lineage>
        <taxon>Bacteria</taxon>
        <taxon>Pseudomonadati</taxon>
        <taxon>Bacteroidota</taxon>
        <taxon>Flavobacteriia</taxon>
        <taxon>Flavobacteriales</taxon>
        <taxon>Weeksellaceae</taxon>
        <taxon>Marnyiella</taxon>
    </lineage>
</organism>
<reference evidence="4" key="3">
    <citation type="submission" date="2020-07" db="EMBL/GenBank/DDBJ databases">
        <title>Flavobacterium sp. xlx-214.</title>
        <authorList>
            <person name="Yang C."/>
        </authorList>
    </citation>
    <scope>NUCLEOTIDE SEQUENCE [LARGE SCALE GENOMIC DNA]</scope>
    <source>
        <strain evidence="4">CX-624</strain>
    </source>
</reference>
<reference evidence="3" key="2">
    <citation type="submission" date="2020-07" db="EMBL/GenBank/DDBJ databases">
        <title>Chryseobacterium sp.cx-624.</title>
        <authorList>
            <person name="Yang C."/>
        </authorList>
    </citation>
    <scope>NUCLEOTIDE SEQUENCE [LARGE SCALE GENOMIC DNA]</scope>
    <source>
        <strain evidence="3">cx-624</strain>
    </source>
</reference>
<dbReference type="Gene3D" id="3.20.20.70">
    <property type="entry name" value="Aldolase class I"/>
    <property type="match status" value="1"/>
</dbReference>
<protein>
    <submittedName>
        <fullName evidence="2">Uncharacterized protein</fullName>
    </submittedName>
</protein>
<reference evidence="2" key="1">
    <citation type="submission" date="2020-07" db="EMBL/GenBank/DDBJ databases">
        <title>Chryseobacterium sp. CX-624.</title>
        <authorList>
            <person name="Yang C."/>
        </authorList>
    </citation>
    <scope>NUCLEOTIDE SEQUENCE</scope>
    <source>
        <strain evidence="2">CX-624</strain>
    </source>
</reference>
<dbReference type="Proteomes" id="UP000515349">
    <property type="component" value="Chromosome"/>
</dbReference>
<dbReference type="EMBL" id="CP059472">
    <property type="protein sequence ID" value="QMS99605.1"/>
    <property type="molecule type" value="Genomic_DNA"/>
</dbReference>
<dbReference type="AlphaFoldDB" id="A0A7D7QM38"/>
<accession>A0A7D7QM38</accession>
<dbReference type="KEGG" id="cbau:H1R16_08095"/>
<gene>
    <name evidence="2" type="ORF">H1R16_08095</name>
    <name evidence="1" type="ORF">H2507_07345</name>
</gene>
<proteinExistence type="predicted"/>
<sequence length="72" mass="8424">MKLLFSWFFNKYKKKLVVKSKAQDGKSKKKRLFQLKEDSAIINRMGYKNGGVNAAVERLKRKKTELNSASHY</sequence>
<evidence type="ECO:0000313" key="2">
    <source>
        <dbReference type="EMBL" id="QMS99605.1"/>
    </source>
</evidence>
<evidence type="ECO:0000313" key="1">
    <source>
        <dbReference type="EMBL" id="MBA5246980.1"/>
    </source>
</evidence>
<reference evidence="1" key="4">
    <citation type="submission" date="2020-07" db="EMBL/GenBank/DDBJ databases">
        <authorList>
            <person name="Yang C."/>
        </authorList>
    </citation>
    <scope>NUCLEOTIDE SEQUENCE</scope>
    <source>
        <strain evidence="1">Cx-624</strain>
    </source>
</reference>
<dbReference type="Proteomes" id="UP000539710">
    <property type="component" value="Unassembled WGS sequence"/>
</dbReference>
<dbReference type="EMBL" id="JACEUX010000002">
    <property type="protein sequence ID" value="MBA5246980.1"/>
    <property type="molecule type" value="Genomic_DNA"/>
</dbReference>
<name>A0A7D7QM38_9FLAO</name>